<comment type="caution">
    <text evidence="1">The sequence shown here is derived from an EMBL/GenBank/DDBJ whole genome shotgun (WGS) entry which is preliminary data.</text>
</comment>
<feature type="non-terminal residue" evidence="1">
    <location>
        <position position="1"/>
    </location>
</feature>
<dbReference type="AlphaFoldDB" id="A0AAV4IRC3"/>
<accession>A0AAV4IRC3</accession>
<evidence type="ECO:0000313" key="2">
    <source>
        <dbReference type="Proteomes" id="UP000762676"/>
    </source>
</evidence>
<organism evidence="1 2">
    <name type="scientific">Elysia marginata</name>
    <dbReference type="NCBI Taxonomy" id="1093978"/>
    <lineage>
        <taxon>Eukaryota</taxon>
        <taxon>Metazoa</taxon>
        <taxon>Spiralia</taxon>
        <taxon>Lophotrochozoa</taxon>
        <taxon>Mollusca</taxon>
        <taxon>Gastropoda</taxon>
        <taxon>Heterobranchia</taxon>
        <taxon>Euthyneura</taxon>
        <taxon>Panpulmonata</taxon>
        <taxon>Sacoglossa</taxon>
        <taxon>Placobranchoidea</taxon>
        <taxon>Plakobranchidae</taxon>
        <taxon>Elysia</taxon>
    </lineage>
</organism>
<dbReference type="Proteomes" id="UP000762676">
    <property type="component" value="Unassembled WGS sequence"/>
</dbReference>
<proteinExistence type="predicted"/>
<dbReference type="EMBL" id="BMAT01006394">
    <property type="protein sequence ID" value="GFS11963.1"/>
    <property type="molecule type" value="Genomic_DNA"/>
</dbReference>
<keyword evidence="2" id="KW-1185">Reference proteome</keyword>
<name>A0AAV4IRC3_9GAST</name>
<protein>
    <submittedName>
        <fullName evidence="1">Uncharacterized protein</fullName>
    </submittedName>
</protein>
<gene>
    <name evidence="1" type="ORF">ElyMa_003099900</name>
</gene>
<sequence>HFLYVIVVFEHHISWAAEVNKINLLKAKISEVFSAATVLKVASSVQAVNTWDGTVRGWRMWVTEVSGRLDSQAVGNMF</sequence>
<evidence type="ECO:0000313" key="1">
    <source>
        <dbReference type="EMBL" id="GFS11963.1"/>
    </source>
</evidence>
<reference evidence="1 2" key="1">
    <citation type="journal article" date="2021" name="Elife">
        <title>Chloroplast acquisition without the gene transfer in kleptoplastic sea slugs, Plakobranchus ocellatus.</title>
        <authorList>
            <person name="Maeda T."/>
            <person name="Takahashi S."/>
            <person name="Yoshida T."/>
            <person name="Shimamura S."/>
            <person name="Takaki Y."/>
            <person name="Nagai Y."/>
            <person name="Toyoda A."/>
            <person name="Suzuki Y."/>
            <person name="Arimoto A."/>
            <person name="Ishii H."/>
            <person name="Satoh N."/>
            <person name="Nishiyama T."/>
            <person name="Hasebe M."/>
            <person name="Maruyama T."/>
            <person name="Minagawa J."/>
            <person name="Obokata J."/>
            <person name="Shigenobu S."/>
        </authorList>
    </citation>
    <scope>NUCLEOTIDE SEQUENCE [LARGE SCALE GENOMIC DNA]</scope>
</reference>